<comment type="caution">
    <text evidence="4">The sequence shown here is derived from an EMBL/GenBank/DDBJ whole genome shotgun (WGS) entry which is preliminary data.</text>
</comment>
<feature type="region of interest" description="Disordered" evidence="1">
    <location>
        <begin position="170"/>
        <end position="191"/>
    </location>
</feature>
<evidence type="ECO:0000259" key="3">
    <source>
        <dbReference type="Pfam" id="PF10290"/>
    </source>
</evidence>
<protein>
    <recommendedName>
        <fullName evidence="3">Cell wall protein YJL171C/Tos1 N-terminal domain-containing protein</fullName>
    </recommendedName>
</protein>
<evidence type="ECO:0000313" key="4">
    <source>
        <dbReference type="EMBL" id="KAK3208568.1"/>
    </source>
</evidence>
<accession>A0AAN6LVT9</accession>
<gene>
    <name evidence="4" type="ORF">GRF29_77g1154638</name>
</gene>
<dbReference type="AlphaFoldDB" id="A0AAN6LVT9"/>
<proteinExistence type="predicted"/>
<dbReference type="Proteomes" id="UP001280581">
    <property type="component" value="Unassembled WGS sequence"/>
</dbReference>
<dbReference type="Pfam" id="PF10290">
    <property type="entry name" value="YJL171C_Tos1_N"/>
    <property type="match status" value="1"/>
</dbReference>
<organism evidence="4 5">
    <name type="scientific">Pseudopithomyces chartarum</name>
    <dbReference type="NCBI Taxonomy" id="1892770"/>
    <lineage>
        <taxon>Eukaryota</taxon>
        <taxon>Fungi</taxon>
        <taxon>Dikarya</taxon>
        <taxon>Ascomycota</taxon>
        <taxon>Pezizomycotina</taxon>
        <taxon>Dothideomycetes</taxon>
        <taxon>Pleosporomycetidae</taxon>
        <taxon>Pleosporales</taxon>
        <taxon>Massarineae</taxon>
        <taxon>Didymosphaeriaceae</taxon>
        <taxon>Pseudopithomyces</taxon>
    </lineage>
</organism>
<dbReference type="EMBL" id="WVTA01000007">
    <property type="protein sequence ID" value="KAK3208568.1"/>
    <property type="molecule type" value="Genomic_DNA"/>
</dbReference>
<evidence type="ECO:0000256" key="1">
    <source>
        <dbReference type="SAM" id="MobiDB-lite"/>
    </source>
</evidence>
<sequence length="307" mass="33056">MTYALLGTFCLLCLLIQAAHCRTAAQLCRGTAERADDGNWYCAEVTAITYKNISQAGEYNRTTRVNPKTGLCDHEPVAYSGVGPFTPLIGELSMHLRGPINVSQIAVYKLPDVSTSKRLSVGRSIGWANKRRRKQKAREVDGTIRSIWHSFWHHTHNDPNTEAGVPSTTTLVGDSTSESKHFTTEQTTVAKTSPTSASTTVVSTIEQTIATTVVHTVFASATQPDGSEQYLSQSSFHTSGYSGACSSSISSTCICFRTSGASSHPGSYSNTAATTHILGSTSAVHIHNHCDNYINDDVENHGHGVSE</sequence>
<keyword evidence="5" id="KW-1185">Reference proteome</keyword>
<evidence type="ECO:0000256" key="2">
    <source>
        <dbReference type="SAM" id="SignalP"/>
    </source>
</evidence>
<feature type="domain" description="Cell wall protein YJL171C/Tos1 N-terminal" evidence="3">
    <location>
        <begin position="47"/>
        <end position="109"/>
    </location>
</feature>
<feature type="chain" id="PRO_5042898499" description="Cell wall protein YJL171C/Tos1 N-terminal domain-containing protein" evidence="2">
    <location>
        <begin position="22"/>
        <end position="307"/>
    </location>
</feature>
<feature type="signal peptide" evidence="2">
    <location>
        <begin position="1"/>
        <end position="21"/>
    </location>
</feature>
<dbReference type="InterPro" id="IPR018807">
    <property type="entry name" value="YJL171C/Tos1_N"/>
</dbReference>
<evidence type="ECO:0000313" key="5">
    <source>
        <dbReference type="Proteomes" id="UP001280581"/>
    </source>
</evidence>
<name>A0AAN6LVT9_9PLEO</name>
<keyword evidence="2" id="KW-0732">Signal</keyword>
<reference evidence="4 5" key="1">
    <citation type="submission" date="2021-02" db="EMBL/GenBank/DDBJ databases">
        <title>Genome assembly of Pseudopithomyces chartarum.</title>
        <authorList>
            <person name="Jauregui R."/>
            <person name="Singh J."/>
            <person name="Voisey C."/>
        </authorList>
    </citation>
    <scope>NUCLEOTIDE SEQUENCE [LARGE SCALE GENOMIC DNA]</scope>
    <source>
        <strain evidence="4 5">AGR01</strain>
    </source>
</reference>